<protein>
    <submittedName>
        <fullName evidence="1">Uncharacterized protein</fullName>
    </submittedName>
</protein>
<reference evidence="1 2" key="1">
    <citation type="journal article" date="2009" name="Genome Res.">
        <title>Whole genome sequence of Desulfovibrio magneticus strain RS-1 revealed common gene clusters in magnetotactic bacteria.</title>
        <authorList>
            <person name="Nakazawa H."/>
            <person name="Arakaki A."/>
            <person name="Narita-Yamada S."/>
            <person name="Yashiro I."/>
            <person name="Jinno K."/>
            <person name="Aoki N."/>
            <person name="Tsuruyama A."/>
            <person name="Okamura Y."/>
            <person name="Tanikawa S."/>
            <person name="Fujita N."/>
            <person name="Takeyama H."/>
            <person name="Matsunaga T."/>
        </authorList>
    </citation>
    <scope>NUCLEOTIDE SEQUENCE [LARGE SCALE GENOMIC DNA]</scope>
    <source>
        <strain evidence="2">ATCC 700980 / DSM 13731 / RS-1</strain>
    </source>
</reference>
<evidence type="ECO:0000313" key="1">
    <source>
        <dbReference type="EMBL" id="BAH76508.1"/>
    </source>
</evidence>
<dbReference type="EMBL" id="AP010904">
    <property type="protein sequence ID" value="BAH76508.1"/>
    <property type="molecule type" value="Genomic_DNA"/>
</dbReference>
<evidence type="ECO:0000313" key="2">
    <source>
        <dbReference type="Proteomes" id="UP000009071"/>
    </source>
</evidence>
<dbReference type="AlphaFoldDB" id="C4XID3"/>
<dbReference type="KEGG" id="dma:DMR_30170"/>
<accession>C4XID3</accession>
<dbReference type="Proteomes" id="UP000009071">
    <property type="component" value="Chromosome"/>
</dbReference>
<dbReference type="HOGENOM" id="CLU_3079195_0_0_7"/>
<dbReference type="STRING" id="573370.DMR_30170"/>
<proteinExistence type="predicted"/>
<keyword evidence="2" id="KW-1185">Reference proteome</keyword>
<name>C4XID3_SOLM1</name>
<gene>
    <name evidence="1" type="ordered locus">DMR_30170</name>
</gene>
<sequence>MWESVGVQQCAGVGSFGTFRCQRCSAKSRKCAKVICAEIIEFFVKDWRKMCL</sequence>
<organism evidence="1 2">
    <name type="scientific">Solidesulfovibrio magneticus (strain ATCC 700980 / DSM 13731 / RS-1)</name>
    <name type="common">Desulfovibrio magneticus</name>
    <dbReference type="NCBI Taxonomy" id="573370"/>
    <lineage>
        <taxon>Bacteria</taxon>
        <taxon>Pseudomonadati</taxon>
        <taxon>Thermodesulfobacteriota</taxon>
        <taxon>Desulfovibrionia</taxon>
        <taxon>Desulfovibrionales</taxon>
        <taxon>Desulfovibrionaceae</taxon>
        <taxon>Solidesulfovibrio</taxon>
    </lineage>
</organism>